<evidence type="ECO:0000256" key="1">
    <source>
        <dbReference type="ARBA" id="ARBA00001231"/>
    </source>
</evidence>
<sequence length="580" mass="65914">MRKLKFYFLLGNVFLALLNALPVSAAKKESQPAYEWRGLMIDVSRHFMPYESLKKQINYLSKYGINVLHLHLTDNGGWRLQIHAYPRLTELAAWRPESNWDKWHENGKRDYTREDAPHVYGGYYTQEQMKDLVKYAAGKGITIVPEIEMPGHSDEVLAAYPELKCVDDSTGSLINSPDLCPGNEHTYIFLTNVLKEVMDIFPSKYIHVGGDEAEMKAWSHCALCKKKMNDLHLIKVSGLQTYLIDRIDSFLNANGRSLIGWDELCDLDPIPSCIKGNPKTIEVWRNSDYAKLAIRQGFNVIQAPTSNCYINHSPDAPELRKSGPVDYLSLKKMYSFNPKANLTKEEQKHVKGLEACLWSEYVETPERAEFMIYPRILAIGEIGLKGDMRPSYAKFHDYALAETSWLRTSGVNAFDLSKEQGERKESLTSIKHKALNAKVTYNAPWNDHYPSSGATTLTDGKLGGWSHVASNWQGFIGDKGYCMDVTVDLGKMKTFTSVQMEFIQNAAPDIYIPRHLIISISSDNKNFTEIYSSTQQHITKHYLDFVTLGYKGAMQSARYIRVQADNPANGWVFTDEIVVK</sequence>
<dbReference type="Pfam" id="PF00754">
    <property type="entry name" value="F5_F8_type_C"/>
    <property type="match status" value="1"/>
</dbReference>
<protein>
    <recommendedName>
        <fullName evidence="3">beta-N-acetylhexosaminidase</fullName>
        <ecNumber evidence="3">3.2.1.52</ecNumber>
    </recommendedName>
</protein>
<proteinExistence type="inferred from homology"/>
<evidence type="ECO:0000256" key="3">
    <source>
        <dbReference type="ARBA" id="ARBA00012663"/>
    </source>
</evidence>
<name>A0ABT1BWD0_9BACT</name>
<evidence type="ECO:0000256" key="2">
    <source>
        <dbReference type="ARBA" id="ARBA00006285"/>
    </source>
</evidence>
<dbReference type="PANTHER" id="PTHR22600">
    <property type="entry name" value="BETA-HEXOSAMINIDASE"/>
    <property type="match status" value="1"/>
</dbReference>
<feature type="chain" id="PRO_5046900191" description="beta-N-acetylhexosaminidase" evidence="5">
    <location>
        <begin position="26"/>
        <end position="580"/>
    </location>
</feature>
<dbReference type="Gene3D" id="3.20.20.80">
    <property type="entry name" value="Glycosidases"/>
    <property type="match status" value="1"/>
</dbReference>
<dbReference type="EC" id="3.2.1.52" evidence="3"/>
<dbReference type="InterPro" id="IPR017853">
    <property type="entry name" value="GH"/>
</dbReference>
<evidence type="ECO:0000259" key="6">
    <source>
        <dbReference type="Pfam" id="PF00728"/>
    </source>
</evidence>
<accession>A0ABT1BWD0</accession>
<evidence type="ECO:0000259" key="7">
    <source>
        <dbReference type="Pfam" id="PF00754"/>
    </source>
</evidence>
<evidence type="ECO:0000256" key="5">
    <source>
        <dbReference type="SAM" id="SignalP"/>
    </source>
</evidence>
<organism evidence="8 9">
    <name type="scientific">Segatella cerevisiae</name>
    <dbReference type="NCBI Taxonomy" id="2053716"/>
    <lineage>
        <taxon>Bacteria</taxon>
        <taxon>Pseudomonadati</taxon>
        <taxon>Bacteroidota</taxon>
        <taxon>Bacteroidia</taxon>
        <taxon>Bacteroidales</taxon>
        <taxon>Prevotellaceae</taxon>
        <taxon>Segatella</taxon>
    </lineage>
</organism>
<dbReference type="InterPro" id="IPR015883">
    <property type="entry name" value="Glyco_hydro_20_cat"/>
</dbReference>
<gene>
    <name evidence="8" type="ORF">NG821_02575</name>
</gene>
<evidence type="ECO:0000313" key="8">
    <source>
        <dbReference type="EMBL" id="MCO6024737.1"/>
    </source>
</evidence>
<dbReference type="PRINTS" id="PR00738">
    <property type="entry name" value="GLHYDRLASE20"/>
</dbReference>
<reference evidence="8 9" key="1">
    <citation type="submission" date="2022-06" db="EMBL/GenBank/DDBJ databases">
        <title>A taxonomic note on the genus Prevotella: Description of four novel genera and emended description of the genera Hallella and Xylanibacter.</title>
        <authorList>
            <person name="Hitch T.C.A."/>
        </authorList>
    </citation>
    <scope>NUCLEOTIDE SEQUENCE [LARGE SCALE GENOMIC DNA]</scope>
    <source>
        <strain evidence="8 9">DSM 100619</strain>
    </source>
</reference>
<dbReference type="PANTHER" id="PTHR22600:SF57">
    <property type="entry name" value="BETA-N-ACETYLHEXOSAMINIDASE"/>
    <property type="match status" value="1"/>
</dbReference>
<dbReference type="RefSeq" id="WP_252760101.1">
    <property type="nucleotide sequence ID" value="NZ_JAMXLY010000006.1"/>
</dbReference>
<keyword evidence="9" id="KW-1185">Reference proteome</keyword>
<dbReference type="Pfam" id="PF00728">
    <property type="entry name" value="Glyco_hydro_20"/>
    <property type="match status" value="1"/>
</dbReference>
<comment type="similarity">
    <text evidence="2">Belongs to the glycosyl hydrolase 20 family.</text>
</comment>
<dbReference type="InterPro" id="IPR008979">
    <property type="entry name" value="Galactose-bd-like_sf"/>
</dbReference>
<comment type="caution">
    <text evidence="8">The sequence shown here is derived from an EMBL/GenBank/DDBJ whole genome shotgun (WGS) entry which is preliminary data.</text>
</comment>
<dbReference type="CDD" id="cd06563">
    <property type="entry name" value="GH20_chitobiase-like"/>
    <property type="match status" value="1"/>
</dbReference>
<feature type="domain" description="F5/8 type C" evidence="7">
    <location>
        <begin position="446"/>
        <end position="573"/>
    </location>
</feature>
<comment type="catalytic activity">
    <reaction evidence="1">
        <text>Hydrolysis of terminal non-reducing N-acetyl-D-hexosamine residues in N-acetyl-beta-D-hexosaminides.</text>
        <dbReference type="EC" id="3.2.1.52"/>
    </reaction>
</comment>
<dbReference type="Gene3D" id="2.60.120.260">
    <property type="entry name" value="Galactose-binding domain-like"/>
    <property type="match status" value="1"/>
</dbReference>
<feature type="domain" description="Glycoside hydrolase family 20 catalytic" evidence="6">
    <location>
        <begin position="34"/>
        <end position="382"/>
    </location>
</feature>
<keyword evidence="5" id="KW-0732">Signal</keyword>
<keyword evidence="4" id="KW-0378">Hydrolase</keyword>
<dbReference type="InterPro" id="IPR000421">
    <property type="entry name" value="FA58C"/>
</dbReference>
<dbReference type="SUPFAM" id="SSF49785">
    <property type="entry name" value="Galactose-binding domain-like"/>
    <property type="match status" value="1"/>
</dbReference>
<evidence type="ECO:0000256" key="4">
    <source>
        <dbReference type="ARBA" id="ARBA00022801"/>
    </source>
</evidence>
<dbReference type="EMBL" id="JAMXLY010000006">
    <property type="protein sequence ID" value="MCO6024737.1"/>
    <property type="molecule type" value="Genomic_DNA"/>
</dbReference>
<dbReference type="SUPFAM" id="SSF51445">
    <property type="entry name" value="(Trans)glycosidases"/>
    <property type="match status" value="1"/>
</dbReference>
<evidence type="ECO:0000313" key="9">
    <source>
        <dbReference type="Proteomes" id="UP001204015"/>
    </source>
</evidence>
<dbReference type="Proteomes" id="UP001204015">
    <property type="component" value="Unassembled WGS sequence"/>
</dbReference>
<feature type="signal peptide" evidence="5">
    <location>
        <begin position="1"/>
        <end position="25"/>
    </location>
</feature>
<dbReference type="InterPro" id="IPR025705">
    <property type="entry name" value="Beta_hexosaminidase_sua/sub"/>
</dbReference>